<keyword evidence="7" id="KW-1185">Reference proteome</keyword>
<evidence type="ECO:0000259" key="4">
    <source>
        <dbReference type="PROSITE" id="PS51077"/>
    </source>
</evidence>
<keyword evidence="1" id="KW-0805">Transcription regulation</keyword>
<dbReference type="Gene3D" id="3.30.450.40">
    <property type="match status" value="1"/>
</dbReference>
<dbReference type="PANTHER" id="PTHR30136:SF24">
    <property type="entry name" value="HTH-TYPE TRANSCRIPTIONAL REPRESSOR ALLR"/>
    <property type="match status" value="1"/>
</dbReference>
<dbReference type="InterPro" id="IPR029016">
    <property type="entry name" value="GAF-like_dom_sf"/>
</dbReference>
<dbReference type="InterPro" id="IPR050707">
    <property type="entry name" value="HTH_MetabolicPath_Reg"/>
</dbReference>
<dbReference type="SUPFAM" id="SSF46785">
    <property type="entry name" value="Winged helix' DNA-binding domain"/>
    <property type="match status" value="1"/>
</dbReference>
<dbReference type="Proteomes" id="UP000672657">
    <property type="component" value="Unassembled WGS sequence"/>
</dbReference>
<dbReference type="InterPro" id="IPR014757">
    <property type="entry name" value="Tscrpt_reg_IclR_C"/>
</dbReference>
<dbReference type="InterPro" id="IPR005471">
    <property type="entry name" value="Tscrpt_reg_IclR_N"/>
</dbReference>
<dbReference type="Pfam" id="PF09339">
    <property type="entry name" value="HTH_IclR"/>
    <property type="match status" value="1"/>
</dbReference>
<protein>
    <submittedName>
        <fullName evidence="6">Transcriptional regulator KdgR</fullName>
    </submittedName>
</protein>
<proteinExistence type="predicted"/>
<name>A0ABN7Q4X4_9BURK</name>
<evidence type="ECO:0000256" key="3">
    <source>
        <dbReference type="ARBA" id="ARBA00023163"/>
    </source>
</evidence>
<dbReference type="InterPro" id="IPR036390">
    <property type="entry name" value="WH_DNA-bd_sf"/>
</dbReference>
<dbReference type="PROSITE" id="PS51078">
    <property type="entry name" value="ICLR_ED"/>
    <property type="match status" value="1"/>
</dbReference>
<evidence type="ECO:0000256" key="1">
    <source>
        <dbReference type="ARBA" id="ARBA00023015"/>
    </source>
</evidence>
<dbReference type="SUPFAM" id="SSF55781">
    <property type="entry name" value="GAF domain-like"/>
    <property type="match status" value="1"/>
</dbReference>
<dbReference type="RefSeq" id="WP_211954359.1">
    <property type="nucleotide sequence ID" value="NZ_CAJPVI010000019.1"/>
</dbReference>
<accession>A0ABN7Q4X4</accession>
<dbReference type="PROSITE" id="PS51077">
    <property type="entry name" value="HTH_ICLR"/>
    <property type="match status" value="1"/>
</dbReference>
<comment type="caution">
    <text evidence="6">The sequence shown here is derived from an EMBL/GenBank/DDBJ whole genome shotgun (WGS) entry which is preliminary data.</text>
</comment>
<evidence type="ECO:0000256" key="2">
    <source>
        <dbReference type="ARBA" id="ARBA00023125"/>
    </source>
</evidence>
<dbReference type="Gene3D" id="1.10.10.10">
    <property type="entry name" value="Winged helix-like DNA-binding domain superfamily/Winged helix DNA-binding domain"/>
    <property type="match status" value="1"/>
</dbReference>
<organism evidence="6 7">
    <name type="scientific">Cupriavidus numazuensis</name>
    <dbReference type="NCBI Taxonomy" id="221992"/>
    <lineage>
        <taxon>Bacteria</taxon>
        <taxon>Pseudomonadati</taxon>
        <taxon>Pseudomonadota</taxon>
        <taxon>Betaproteobacteria</taxon>
        <taxon>Burkholderiales</taxon>
        <taxon>Burkholderiaceae</taxon>
        <taxon>Cupriavidus</taxon>
    </lineage>
</organism>
<reference evidence="6 7" key="1">
    <citation type="submission" date="2021-03" db="EMBL/GenBank/DDBJ databases">
        <authorList>
            <person name="Peeters C."/>
        </authorList>
    </citation>
    <scope>NUCLEOTIDE SEQUENCE [LARGE SCALE GENOMIC DNA]</scope>
    <source>
        <strain evidence="6 7">LMG 26411</strain>
    </source>
</reference>
<dbReference type="PANTHER" id="PTHR30136">
    <property type="entry name" value="HELIX-TURN-HELIX TRANSCRIPTIONAL REGULATOR, ICLR FAMILY"/>
    <property type="match status" value="1"/>
</dbReference>
<evidence type="ECO:0000313" key="6">
    <source>
        <dbReference type="EMBL" id="CAG2148419.1"/>
    </source>
</evidence>
<dbReference type="Pfam" id="PF01614">
    <property type="entry name" value="IclR_C"/>
    <property type="match status" value="1"/>
</dbReference>
<dbReference type="EMBL" id="CAJPVI010000019">
    <property type="protein sequence ID" value="CAG2148419.1"/>
    <property type="molecule type" value="Genomic_DNA"/>
</dbReference>
<keyword evidence="2" id="KW-0238">DNA-binding</keyword>
<evidence type="ECO:0000259" key="5">
    <source>
        <dbReference type="PROSITE" id="PS51078"/>
    </source>
</evidence>
<evidence type="ECO:0000313" key="7">
    <source>
        <dbReference type="Proteomes" id="UP000672657"/>
    </source>
</evidence>
<feature type="domain" description="HTH iclR-type" evidence="4">
    <location>
        <begin position="23"/>
        <end position="85"/>
    </location>
</feature>
<keyword evidence="3" id="KW-0804">Transcription</keyword>
<dbReference type="InterPro" id="IPR036388">
    <property type="entry name" value="WH-like_DNA-bd_sf"/>
</dbReference>
<feature type="domain" description="IclR-ED" evidence="5">
    <location>
        <begin position="86"/>
        <end position="274"/>
    </location>
</feature>
<gene>
    <name evidence="6" type="primary">kdgR_2</name>
    <name evidence="6" type="ORF">LMG26411_03325</name>
</gene>
<sequence>MKQNVGIPFQKCSAAEGEPADDEARALRVLVVLESLARAQHPQTLSQLTQRLHVPKATLMRLLGAMERAGFVTQLPPERGFVPGPRAAGLALQTLKSPQVLRECRAILGSVVAALGETCNLTALHGDQVLYIERVETHEPLRLQLSPGVHVPLHCTASGKLFLSAMNRLERQQTLKYLPLTANTPRTISDPTLLEAELDRVRTRGIGVDNEEFVRGMCAVAVPVREPTTSNGQGRVIAAIACHAPTARKPLEALMRAAPVLESAAKNMGEVLCVA</sequence>